<dbReference type="Proteomes" id="UP000319004">
    <property type="component" value="Chromosome"/>
</dbReference>
<dbReference type="KEGG" id="snep:Enr13x_54870"/>
<gene>
    <name evidence="1" type="ORF">Enr13x_43100</name>
    <name evidence="2" type="ORF">Enr13x_54870</name>
</gene>
<dbReference type="EMBL" id="CP037423">
    <property type="protein sequence ID" value="QDV45608.1"/>
    <property type="molecule type" value="Genomic_DNA"/>
</dbReference>
<keyword evidence="3" id="KW-1185">Reference proteome</keyword>
<evidence type="ECO:0000313" key="2">
    <source>
        <dbReference type="EMBL" id="QDV45608.1"/>
    </source>
</evidence>
<organism evidence="1 3">
    <name type="scientific">Stieleria neptunia</name>
    <dbReference type="NCBI Taxonomy" id="2527979"/>
    <lineage>
        <taxon>Bacteria</taxon>
        <taxon>Pseudomonadati</taxon>
        <taxon>Planctomycetota</taxon>
        <taxon>Planctomycetia</taxon>
        <taxon>Pirellulales</taxon>
        <taxon>Pirellulaceae</taxon>
        <taxon>Stieleria</taxon>
    </lineage>
</organism>
<evidence type="ECO:0000313" key="1">
    <source>
        <dbReference type="EMBL" id="QDV44444.1"/>
    </source>
</evidence>
<proteinExistence type="predicted"/>
<evidence type="ECO:0000313" key="3">
    <source>
        <dbReference type="Proteomes" id="UP000319004"/>
    </source>
</evidence>
<dbReference type="AlphaFoldDB" id="A0A518HUE9"/>
<name>A0A518HUE9_9BACT</name>
<dbReference type="EMBL" id="CP037423">
    <property type="protein sequence ID" value="QDV44444.1"/>
    <property type="molecule type" value="Genomic_DNA"/>
</dbReference>
<sequence length="106" mass="12249">MNSKVESIVVYESSLPKFLDTIVRAAGAIYHDVRALNDAVEQSSYEDRVNQIRERYPNAYTAWTKEEDLHLSEKHRDGKTIDELAVIFQRQPNAIRSRLKKLASNE</sequence>
<protein>
    <submittedName>
        <fullName evidence="1">Uncharacterized protein</fullName>
    </submittedName>
</protein>
<reference evidence="1 3" key="1">
    <citation type="submission" date="2019-03" db="EMBL/GenBank/DDBJ databases">
        <title>Deep-cultivation of Planctomycetes and their phenomic and genomic characterization uncovers novel biology.</title>
        <authorList>
            <person name="Wiegand S."/>
            <person name="Jogler M."/>
            <person name="Boedeker C."/>
            <person name="Pinto D."/>
            <person name="Vollmers J."/>
            <person name="Rivas-Marin E."/>
            <person name="Kohn T."/>
            <person name="Peeters S.H."/>
            <person name="Heuer A."/>
            <person name="Rast P."/>
            <person name="Oberbeckmann S."/>
            <person name="Bunk B."/>
            <person name="Jeske O."/>
            <person name="Meyerdierks A."/>
            <person name="Storesund J.E."/>
            <person name="Kallscheuer N."/>
            <person name="Luecker S."/>
            <person name="Lage O.M."/>
            <person name="Pohl T."/>
            <person name="Merkel B.J."/>
            <person name="Hornburger P."/>
            <person name="Mueller R.-W."/>
            <person name="Bruemmer F."/>
            <person name="Labrenz M."/>
            <person name="Spormann A.M."/>
            <person name="Op den Camp H."/>
            <person name="Overmann J."/>
            <person name="Amann R."/>
            <person name="Jetten M.S.M."/>
            <person name="Mascher T."/>
            <person name="Medema M.H."/>
            <person name="Devos D.P."/>
            <person name="Kaster A.-K."/>
            <person name="Ovreas L."/>
            <person name="Rohde M."/>
            <person name="Galperin M.Y."/>
            <person name="Jogler C."/>
        </authorList>
    </citation>
    <scope>NUCLEOTIDE SEQUENCE [LARGE SCALE GENOMIC DNA]</scope>
    <source>
        <strain evidence="1 3">Enr13</strain>
    </source>
</reference>
<accession>A0A518HUE9</accession>
<dbReference type="KEGG" id="snep:Enr13x_43100"/>